<keyword evidence="2" id="KW-1185">Reference proteome</keyword>
<name>A0ACC2Q267_9HYME</name>
<evidence type="ECO:0000313" key="2">
    <source>
        <dbReference type="Proteomes" id="UP001239111"/>
    </source>
</evidence>
<proteinExistence type="predicted"/>
<sequence length="393" mass="43809">MLVLVLSLVTLVIMGQATNEALQAITQSADSFSNDLFKEILKEKPQGNVICSTLSAHLVLSMAAYGARGNTLKQMGKSLYLPKDFNIARQGFQSLLSSLQNVQDIVLKIANKIYIAKDFDVDPRFQNLMPAMFKSEISVFDTAKTAESVKSVNQWVENQTNNKIHDIIKSDDVNSNTHLMLLNAVYFKGSWAQKFNQQFTSNRPFHVNGKTKKNVPTMFMRGSFKNGLLPELEARFIELPYKNKELKMVIILPNKMDGLSDIEKNLSSLILSRLAESNDDARGFDLYLPRFKIETTIDLQQPLQKLGMGSIFGSAADFSGIAKAPLKIGKVLQKAFIEVNEEGSEAAAATETEIEQLSGNSKFDVNHPFAYQIVKEASQNERIVLFSGVVREP</sequence>
<protein>
    <submittedName>
        <fullName evidence="1">Uncharacterized protein</fullName>
    </submittedName>
</protein>
<accession>A0ACC2Q267</accession>
<dbReference type="EMBL" id="CM056741">
    <property type="protein sequence ID" value="KAJ8688155.1"/>
    <property type="molecule type" value="Genomic_DNA"/>
</dbReference>
<dbReference type="Proteomes" id="UP001239111">
    <property type="component" value="Chromosome 1"/>
</dbReference>
<organism evidence="1 2">
    <name type="scientific">Eretmocerus hayati</name>
    <dbReference type="NCBI Taxonomy" id="131215"/>
    <lineage>
        <taxon>Eukaryota</taxon>
        <taxon>Metazoa</taxon>
        <taxon>Ecdysozoa</taxon>
        <taxon>Arthropoda</taxon>
        <taxon>Hexapoda</taxon>
        <taxon>Insecta</taxon>
        <taxon>Pterygota</taxon>
        <taxon>Neoptera</taxon>
        <taxon>Endopterygota</taxon>
        <taxon>Hymenoptera</taxon>
        <taxon>Apocrita</taxon>
        <taxon>Proctotrupomorpha</taxon>
        <taxon>Chalcidoidea</taxon>
        <taxon>Aphelinidae</taxon>
        <taxon>Aphelininae</taxon>
        <taxon>Eretmocerus</taxon>
    </lineage>
</organism>
<evidence type="ECO:0000313" key="1">
    <source>
        <dbReference type="EMBL" id="KAJ8688155.1"/>
    </source>
</evidence>
<comment type="caution">
    <text evidence="1">The sequence shown here is derived from an EMBL/GenBank/DDBJ whole genome shotgun (WGS) entry which is preliminary data.</text>
</comment>
<gene>
    <name evidence="1" type="ORF">QAD02_023950</name>
</gene>
<reference evidence="1" key="1">
    <citation type="submission" date="2023-04" db="EMBL/GenBank/DDBJ databases">
        <title>A chromosome-level genome assembly of the parasitoid wasp Eretmocerus hayati.</title>
        <authorList>
            <person name="Zhong Y."/>
            <person name="Liu S."/>
            <person name="Liu Y."/>
        </authorList>
    </citation>
    <scope>NUCLEOTIDE SEQUENCE</scope>
    <source>
        <strain evidence="1">ZJU_SS_LIU_2023</strain>
    </source>
</reference>